<proteinExistence type="inferred from homology"/>
<dbReference type="FunFam" id="1.20.81.30:FF:000001">
    <property type="entry name" value="Type II secretion system protein F"/>
    <property type="match status" value="1"/>
</dbReference>
<protein>
    <submittedName>
        <fullName evidence="12">Protein transport protein HofC</fullName>
    </submittedName>
</protein>
<evidence type="ECO:0000256" key="7">
    <source>
        <dbReference type="ARBA" id="ARBA00022989"/>
    </source>
</evidence>
<evidence type="ECO:0000256" key="9">
    <source>
        <dbReference type="RuleBase" id="RU003923"/>
    </source>
</evidence>
<evidence type="ECO:0000313" key="13">
    <source>
        <dbReference type="Proteomes" id="UP000294555"/>
    </source>
</evidence>
<accession>A0A4V2Q3F7</accession>
<dbReference type="EMBL" id="SJOI01000001">
    <property type="protein sequence ID" value="TCL06528.1"/>
    <property type="molecule type" value="Genomic_DNA"/>
</dbReference>
<dbReference type="InterPro" id="IPR018076">
    <property type="entry name" value="T2SS_GspF_dom"/>
</dbReference>
<name>A0A4V2Q3F7_9GAMM</name>
<dbReference type="GO" id="GO:0005886">
    <property type="term" value="C:plasma membrane"/>
    <property type="evidence" value="ECO:0007669"/>
    <property type="project" value="UniProtKB-SubCell"/>
</dbReference>
<keyword evidence="8 10" id="KW-0472">Membrane</keyword>
<comment type="caution">
    <text evidence="12">The sequence shown here is derived from an EMBL/GenBank/DDBJ whole genome shotgun (WGS) entry which is preliminary data.</text>
</comment>
<sequence length="401" mass="45069">MNGYWLYRWRGITDEGEMREGHLLAAGKMSVRQDLINQDVQPLTVRTIGYLSSGYWHDGRLMDLTSQLASLLEAGLPIRESLRLLADDHPRLGWRCLLRLLSAKIEQGHTLSLACGDFPVVFSPLYCGLLALGELTGRLDRCCRLLAEHELRLGQLKKKVRGALRYPAFICLTAAAVLTLMLTLILPEFARLYAGMNAPLPAPTRGLMALAAAAGDHCLTALLGALSLYGGYRRVCYYHPRWRQRTQAALLYLPWLGRLVRHHNLHQLFQTLAITHQAGITLDNGLEMAVRTLHHPSFRHAAQLLQQHIRQGFALYQAFEGQRLFPPHCRHLIKTGEHTGTLDEVFQQLARLHEQQTYRLADGLAQLAEPLLLLIMGGLVCAMVIVLYLPLLQLGEVFGDF</sequence>
<evidence type="ECO:0000259" key="11">
    <source>
        <dbReference type="Pfam" id="PF00482"/>
    </source>
</evidence>
<dbReference type="PANTHER" id="PTHR30012:SF7">
    <property type="entry name" value="PROTEIN TRANSPORT PROTEIN HOFC HOMOLOG"/>
    <property type="match status" value="1"/>
</dbReference>
<feature type="transmembrane region" description="Helical" evidence="10">
    <location>
        <begin position="371"/>
        <end position="391"/>
    </location>
</feature>
<dbReference type="Proteomes" id="UP000294555">
    <property type="component" value="Unassembled WGS sequence"/>
</dbReference>
<evidence type="ECO:0000313" key="12">
    <source>
        <dbReference type="EMBL" id="TCL06528.1"/>
    </source>
</evidence>
<keyword evidence="13" id="KW-1185">Reference proteome</keyword>
<dbReference type="Pfam" id="PF00482">
    <property type="entry name" value="T2SSF"/>
    <property type="match status" value="2"/>
</dbReference>
<dbReference type="InterPro" id="IPR042094">
    <property type="entry name" value="T2SS_GspF_sf"/>
</dbReference>
<dbReference type="OrthoDB" id="9805682at2"/>
<comment type="similarity">
    <text evidence="2 9">Belongs to the GSP F family.</text>
</comment>
<keyword evidence="6 9" id="KW-0812">Transmembrane</keyword>
<feature type="transmembrane region" description="Helical" evidence="10">
    <location>
        <begin position="206"/>
        <end position="232"/>
    </location>
</feature>
<dbReference type="Gene3D" id="1.20.81.30">
    <property type="entry name" value="Type II secretion system (T2SS), domain F"/>
    <property type="match status" value="2"/>
</dbReference>
<dbReference type="GO" id="GO:0015628">
    <property type="term" value="P:protein secretion by the type II secretion system"/>
    <property type="evidence" value="ECO:0007669"/>
    <property type="project" value="TreeGrafter"/>
</dbReference>
<dbReference type="NCBIfam" id="NF007861">
    <property type="entry name" value="PRK10573.1"/>
    <property type="match status" value="1"/>
</dbReference>
<dbReference type="RefSeq" id="WP_132926007.1">
    <property type="nucleotide sequence ID" value="NZ_SJOI01000001.1"/>
</dbReference>
<comment type="subcellular location">
    <subcellularLocation>
        <location evidence="1 9">Cell inner membrane</location>
        <topology evidence="1 9">Multi-pass membrane protein</topology>
    </subcellularLocation>
</comment>
<feature type="domain" description="Type II secretion system protein GspF" evidence="11">
    <location>
        <begin position="65"/>
        <end position="187"/>
    </location>
</feature>
<evidence type="ECO:0000256" key="2">
    <source>
        <dbReference type="ARBA" id="ARBA00005745"/>
    </source>
</evidence>
<keyword evidence="4" id="KW-1003">Cell membrane</keyword>
<organism evidence="12 13">
    <name type="scientific">Sodalis ligni</name>
    <dbReference type="NCBI Taxonomy" id="2697027"/>
    <lineage>
        <taxon>Bacteria</taxon>
        <taxon>Pseudomonadati</taxon>
        <taxon>Pseudomonadota</taxon>
        <taxon>Gammaproteobacteria</taxon>
        <taxon>Enterobacterales</taxon>
        <taxon>Bruguierivoracaceae</taxon>
        <taxon>Sodalis</taxon>
    </lineage>
</organism>
<dbReference type="InterPro" id="IPR001992">
    <property type="entry name" value="T2SS_GspF/T4SS_PilC_CS"/>
</dbReference>
<evidence type="ECO:0000256" key="1">
    <source>
        <dbReference type="ARBA" id="ARBA00004429"/>
    </source>
</evidence>
<dbReference type="AlphaFoldDB" id="A0A4V2Q3F7"/>
<evidence type="ECO:0000256" key="4">
    <source>
        <dbReference type="ARBA" id="ARBA00022475"/>
    </source>
</evidence>
<dbReference type="InterPro" id="IPR003004">
    <property type="entry name" value="GspF/PilC"/>
</dbReference>
<evidence type="ECO:0000256" key="3">
    <source>
        <dbReference type="ARBA" id="ARBA00022448"/>
    </source>
</evidence>
<keyword evidence="7 10" id="KW-1133">Transmembrane helix</keyword>
<dbReference type="PRINTS" id="PR00812">
    <property type="entry name" value="BCTERIALGSPF"/>
</dbReference>
<feature type="domain" description="Type II secretion system protein GspF" evidence="11">
    <location>
        <begin position="269"/>
        <end position="390"/>
    </location>
</feature>
<dbReference type="PROSITE" id="PS00874">
    <property type="entry name" value="T2SP_F"/>
    <property type="match status" value="1"/>
</dbReference>
<reference evidence="12 13" key="1">
    <citation type="submission" date="2019-02" db="EMBL/GenBank/DDBJ databases">
        <title>Investigation of anaerobic lignin degradation for improved lignocellulosic biofuels.</title>
        <authorList>
            <person name="Deangelis K."/>
        </authorList>
    </citation>
    <scope>NUCLEOTIDE SEQUENCE [LARGE SCALE GENOMIC DNA]</scope>
    <source>
        <strain evidence="12 13">159R</strain>
    </source>
</reference>
<evidence type="ECO:0000256" key="6">
    <source>
        <dbReference type="ARBA" id="ARBA00022692"/>
    </source>
</evidence>
<evidence type="ECO:0000256" key="10">
    <source>
        <dbReference type="SAM" id="Phobius"/>
    </source>
</evidence>
<evidence type="ECO:0000256" key="8">
    <source>
        <dbReference type="ARBA" id="ARBA00023136"/>
    </source>
</evidence>
<evidence type="ECO:0000256" key="5">
    <source>
        <dbReference type="ARBA" id="ARBA00022519"/>
    </source>
</evidence>
<feature type="transmembrane region" description="Helical" evidence="10">
    <location>
        <begin position="166"/>
        <end position="186"/>
    </location>
</feature>
<keyword evidence="3 9" id="KW-0813">Transport</keyword>
<keyword evidence="5" id="KW-0997">Cell inner membrane</keyword>
<dbReference type="PANTHER" id="PTHR30012">
    <property type="entry name" value="GENERAL SECRETION PATHWAY PROTEIN"/>
    <property type="match status" value="1"/>
</dbReference>
<gene>
    <name evidence="12" type="ORF">EZJ58_4794</name>
</gene>